<evidence type="ECO:0000256" key="1">
    <source>
        <dbReference type="SAM" id="MobiDB-lite"/>
    </source>
</evidence>
<reference evidence="4" key="1">
    <citation type="journal article" date="2005" name="Environ. Microbiol.">
        <title>Lateral gene transfer and phylogenetic assignment of environmental fosmid clones.</title>
        <authorList>
            <person name="Nesbo C.L."/>
            <person name="Boucher Y."/>
            <person name="Dlutek M."/>
            <person name="Doolittle F.W."/>
        </authorList>
    </citation>
    <scope>NUCLEOTIDE SEQUENCE</scope>
</reference>
<dbReference type="GO" id="GO:0005975">
    <property type="term" value="P:carbohydrate metabolic process"/>
    <property type="evidence" value="ECO:0007669"/>
    <property type="project" value="InterPro"/>
</dbReference>
<feature type="domain" description="Bacterial Ig-like" evidence="2">
    <location>
        <begin position="289"/>
        <end position="347"/>
    </location>
</feature>
<dbReference type="Pfam" id="PF13385">
    <property type="entry name" value="Laminin_G_3"/>
    <property type="match status" value="1"/>
</dbReference>
<evidence type="ECO:0000313" key="4">
    <source>
        <dbReference type="EMBL" id="CAI78585.1"/>
    </source>
</evidence>
<protein>
    <submittedName>
        <fullName evidence="4">Uncharacterized protein</fullName>
    </submittedName>
</protein>
<evidence type="ECO:0000259" key="3">
    <source>
        <dbReference type="Pfam" id="PF07944"/>
    </source>
</evidence>
<sequence>MGGLVMNKRSLALILSLLAGFGLWIGLKGLPAQTAGDQILDGIGETALIARYVFDGNTEDRSRNHYHAVLLAGEPSYPEERPFGKVLSLQDGALRLPGRALAGIESVSVVCWVNLNSAAPGQRLFDFGQEAGGGLFCVLTGSDEAAGFRVGLTAADSPAGQEFSSKANTVGRWFHVAVVLDAAHSTLTGYVMGREVGRIEDLKIRLEDILDRNQPDHNRLLIGRALGSETPGLNAKLHELRLFNIALSEDQVKAIAFGATGMTGGGRRRAVEPAAPALRSLALGLRAVSDIAVETTMGVLPHLPVRIPGLYENGVSGPPVRVIWPSPVDNSAALNPGTYTVTGTVPGTSFQPKAVVNVRPAKTSAKAAEPLRLIEPFLLGRVVLNRDAAGRETLFMKNRDKFLSTLAEVNPDNFLYNFRDAFGLPQPEGAVQLGGWDDQTTRLRGHASGHYLSALAQAYAGSVYDSALQANFLQKMNYMIDTLYDLAQKSGRPVESGGLCNPDPTTVPSGPGKSGYDSDLSQKGLRHDYWNWGVGFISAYPPDQFIMLEQGATYGGTNAQIWAPYYTLHKILAGLLDCYEVGGNPKALQIAEGMGGWALKRLQAVPEATRIAMWSRYIAGEYGGMNEVMARLFRLTGKRDFLACAKLFDNTNFFFGNAGREHGLAKNVDTVRGRHANQHIPQIIGTLETYRGSGEPVYHEIAENFWEIARNHYMYNIGGVGGAKNPRNAECFTAEPDTQFANGFSMDGQNETCATYNLLKCACRCR</sequence>
<dbReference type="PANTHER" id="PTHR31151:SF0">
    <property type="entry name" value="PROLINE-TRNA LIGASE (DUF1680)"/>
    <property type="match status" value="1"/>
</dbReference>
<dbReference type="Pfam" id="PF07532">
    <property type="entry name" value="Big_4"/>
    <property type="match status" value="1"/>
</dbReference>
<name>Q2YZY0_9BACT</name>
<dbReference type="InterPro" id="IPR012878">
    <property type="entry name" value="Beta-AFase-like_GH127_cat"/>
</dbReference>
<dbReference type="InterPro" id="IPR013320">
    <property type="entry name" value="ConA-like_dom_sf"/>
</dbReference>
<dbReference type="EMBL" id="AJ937765">
    <property type="protein sequence ID" value="CAI78585.1"/>
    <property type="molecule type" value="Genomic_DNA"/>
</dbReference>
<feature type="region of interest" description="Disordered" evidence="1">
    <location>
        <begin position="494"/>
        <end position="518"/>
    </location>
</feature>
<evidence type="ECO:0000259" key="2">
    <source>
        <dbReference type="Pfam" id="PF07532"/>
    </source>
</evidence>
<dbReference type="SUPFAM" id="SSF49899">
    <property type="entry name" value="Concanavalin A-like lectins/glucanases"/>
    <property type="match status" value="1"/>
</dbReference>
<organism evidence="4">
    <name type="scientific">uncultured Aminicenantes bacterium</name>
    <dbReference type="NCBI Taxonomy" id="174294"/>
    <lineage>
        <taxon>Bacteria</taxon>
        <taxon>Candidatus Aminicenantota</taxon>
        <taxon>environmental samples</taxon>
    </lineage>
</organism>
<accession>Q2YZY0</accession>
<dbReference type="PANTHER" id="PTHR31151">
    <property type="entry name" value="PROLINE-TRNA LIGASE (DUF1680)"/>
    <property type="match status" value="1"/>
</dbReference>
<dbReference type="SUPFAM" id="SSF48208">
    <property type="entry name" value="Six-hairpin glycosidases"/>
    <property type="match status" value="1"/>
</dbReference>
<dbReference type="InterPro" id="IPR008928">
    <property type="entry name" value="6-hairpin_glycosidase_sf"/>
</dbReference>
<dbReference type="Gene3D" id="2.60.120.200">
    <property type="match status" value="1"/>
</dbReference>
<proteinExistence type="predicted"/>
<dbReference type="InterPro" id="IPR011081">
    <property type="entry name" value="Big_4"/>
</dbReference>
<dbReference type="AlphaFoldDB" id="Q2YZY0"/>
<feature type="domain" description="Non-reducing end beta-L-arabinofuranosidase-like GH127 catalytic" evidence="3">
    <location>
        <begin position="393"/>
        <end position="762"/>
    </location>
</feature>
<dbReference type="Pfam" id="PF07944">
    <property type="entry name" value="Beta-AFase-like_GH127_cat"/>
    <property type="match status" value="1"/>
</dbReference>